<dbReference type="PANTHER" id="PTHR33784">
    <property type="entry name" value="OS05G0482100 PROTEIN"/>
    <property type="match status" value="1"/>
</dbReference>
<sequence length="153" mass="17661">MDRLCITCKSLRALADGVGVYASLDMFKDPLYVGVGYLLLRRCYDAGNPSTIYIKGVEYFYMLDRHEEGIAYLKSAADADFHQALYTYAMTSKNFNEDEEYFSRFTRKSVAQIGMVARSSYEGWNWSHNAAFLTKRDHFISTVLPSFYKYIIL</sequence>
<dbReference type="PANTHER" id="PTHR33784:SF35">
    <property type="entry name" value="(RAPE) HYPOTHETICAL PROTEIN"/>
    <property type="match status" value="1"/>
</dbReference>
<comment type="caution">
    <text evidence="2">The sequence shown here is derived from an EMBL/GenBank/DDBJ whole genome shotgun (WGS) entry which is preliminary data.</text>
</comment>
<dbReference type="InterPro" id="IPR040338">
    <property type="entry name" value="At1g67623-like"/>
</dbReference>
<organism evidence="2 3">
    <name type="scientific">Brassica carinata</name>
    <name type="common">Ethiopian mustard</name>
    <name type="synonym">Abyssinian cabbage</name>
    <dbReference type="NCBI Taxonomy" id="52824"/>
    <lineage>
        <taxon>Eukaryota</taxon>
        <taxon>Viridiplantae</taxon>
        <taxon>Streptophyta</taxon>
        <taxon>Embryophyta</taxon>
        <taxon>Tracheophyta</taxon>
        <taxon>Spermatophyta</taxon>
        <taxon>Magnoliopsida</taxon>
        <taxon>eudicotyledons</taxon>
        <taxon>Gunneridae</taxon>
        <taxon>Pentapetalae</taxon>
        <taxon>rosids</taxon>
        <taxon>malvids</taxon>
        <taxon>Brassicales</taxon>
        <taxon>Brassicaceae</taxon>
        <taxon>Brassiceae</taxon>
        <taxon>Brassica</taxon>
    </lineage>
</organism>
<gene>
    <name evidence="2" type="ORF">Bca52824_011216</name>
</gene>
<dbReference type="EMBL" id="JAAMPC010000002">
    <property type="protein sequence ID" value="KAG2328488.1"/>
    <property type="molecule type" value="Genomic_DNA"/>
</dbReference>
<proteinExistence type="predicted"/>
<accession>A0A8X7WCU0</accession>
<dbReference type="AlphaFoldDB" id="A0A8X7WCU0"/>
<dbReference type="InterPro" id="IPR057136">
    <property type="entry name" value="At2g35280_TPR_dom"/>
</dbReference>
<evidence type="ECO:0000313" key="2">
    <source>
        <dbReference type="EMBL" id="KAG2328488.1"/>
    </source>
</evidence>
<dbReference type="OrthoDB" id="1921131at2759"/>
<keyword evidence="3" id="KW-1185">Reference proteome</keyword>
<dbReference type="SUPFAM" id="SSF81901">
    <property type="entry name" value="HCP-like"/>
    <property type="match status" value="1"/>
</dbReference>
<evidence type="ECO:0000313" key="3">
    <source>
        <dbReference type="Proteomes" id="UP000886595"/>
    </source>
</evidence>
<name>A0A8X7WCU0_BRACI</name>
<feature type="domain" description="At2g35280-like TPR" evidence="1">
    <location>
        <begin position="39"/>
        <end position="98"/>
    </location>
</feature>
<evidence type="ECO:0000259" key="1">
    <source>
        <dbReference type="Pfam" id="PF23310"/>
    </source>
</evidence>
<dbReference type="Pfam" id="PF23310">
    <property type="entry name" value="TPR_27"/>
    <property type="match status" value="1"/>
</dbReference>
<dbReference type="Proteomes" id="UP000886595">
    <property type="component" value="Unassembled WGS sequence"/>
</dbReference>
<reference evidence="2 3" key="1">
    <citation type="submission" date="2020-02" db="EMBL/GenBank/DDBJ databases">
        <authorList>
            <person name="Ma Q."/>
            <person name="Huang Y."/>
            <person name="Song X."/>
            <person name="Pei D."/>
        </authorList>
    </citation>
    <scope>NUCLEOTIDE SEQUENCE [LARGE SCALE GENOMIC DNA]</scope>
    <source>
        <strain evidence="2">Sxm20200214</strain>
        <tissue evidence="2">Leaf</tissue>
    </source>
</reference>
<protein>
    <recommendedName>
        <fullName evidence="1">At2g35280-like TPR domain-containing protein</fullName>
    </recommendedName>
</protein>